<feature type="transmembrane region" description="Helical" evidence="11">
    <location>
        <begin position="152"/>
        <end position="174"/>
    </location>
</feature>
<feature type="transmembrane region" description="Helical" evidence="11">
    <location>
        <begin position="79"/>
        <end position="98"/>
    </location>
</feature>
<reference evidence="16 17" key="1">
    <citation type="submission" date="2016-10" db="EMBL/GenBank/DDBJ databases">
        <authorList>
            <person name="Varghese N."/>
            <person name="Submissions S."/>
        </authorList>
    </citation>
    <scope>NUCLEOTIDE SEQUENCE [LARGE SCALE GENOMIC DNA]</scope>
    <source>
        <strain evidence="15 16">NFIX06</strain>
        <strain evidence="14 17">NFIX08</strain>
    </source>
</reference>
<sequence>MLHLRRPALSRLQFIILFALYIALALNIVFYHQAFTLLPVNSLRNWLVFLSMPVVAFSVINIVLSLASFFFLERPVITVFVLVSAAAQYFISTFGIVIDRSMITNILDTTPAESFALMSTKMVLTILLTAIMPVLIAWFIKIKPAQSALRSIAYRAVSIVISALLIVLVALLFYKDYASLFRNNKELVKSLSPSNSIVASLSWYSHNRMDNLPLVRIGEDAQQRPEMKNGPRKNLTILVVGETSRAANFSLGGYERETNPLLKQDNVIYFPNATSCGTATAVSVPCMFSGMTREHYDDQLAHHQEGLLDIIQRAGIQVLWNENDGGCKGACDRVPHQDVTQLNLAEYCIKGECQDEILFHDLASYIDKLQGDGIIVLHTIGSHGPTYYNRYPAQFRKFTPTCDTNEIQGCSQQQLVNTYDNTILYIDYIVDKAIKLLQSKQDRFTTSLVYLSDHGESLGENGVYLHGLPYSIAPETQKHIPMLIWLSDDYQKRYSVNNQCLQKNAREKAVSQDNLFPTMLGILGVSTKEYRAEDDILTSCREQAK</sequence>
<dbReference type="NCBIfam" id="NF008619">
    <property type="entry name" value="PRK11598.1"/>
    <property type="match status" value="1"/>
</dbReference>
<evidence type="ECO:0000256" key="11">
    <source>
        <dbReference type="SAM" id="Phobius"/>
    </source>
</evidence>
<keyword evidence="7 11" id="KW-0472">Membrane</keyword>
<feature type="transmembrane region" description="Helical" evidence="11">
    <location>
        <begin position="46"/>
        <end position="72"/>
    </location>
</feature>
<dbReference type="InterPro" id="IPR012549">
    <property type="entry name" value="EptA-like_N"/>
</dbReference>
<dbReference type="InterPro" id="IPR017850">
    <property type="entry name" value="Alkaline_phosphatase_core_sf"/>
</dbReference>
<dbReference type="GO" id="GO:0005886">
    <property type="term" value="C:plasma membrane"/>
    <property type="evidence" value="ECO:0007669"/>
    <property type="project" value="UniProtKB-SubCell"/>
</dbReference>
<feature type="transmembrane region" description="Helical" evidence="11">
    <location>
        <begin position="12"/>
        <end position="34"/>
    </location>
</feature>
<dbReference type="FunFam" id="3.40.720.10:FF:000022">
    <property type="entry name" value="Phosphoethanolamine transferase eptA"/>
    <property type="match status" value="1"/>
</dbReference>
<gene>
    <name evidence="15" type="ORF">SAMN03159428_00699</name>
    <name evidence="14" type="ORF">SAMN03159514_00701</name>
</gene>
<dbReference type="PANTHER" id="PTHR30443:SF0">
    <property type="entry name" value="PHOSPHOETHANOLAMINE TRANSFERASE EPTA"/>
    <property type="match status" value="1"/>
</dbReference>
<comment type="subcellular location">
    <subcellularLocation>
        <location evidence="1">Cell inner membrane</location>
        <topology evidence="1">Multi-pass membrane protein</topology>
    </subcellularLocation>
</comment>
<keyword evidence="2" id="KW-1003">Cell membrane</keyword>
<dbReference type="EMBL" id="FPAV01000001">
    <property type="protein sequence ID" value="SFT46397.1"/>
    <property type="molecule type" value="Genomic_DNA"/>
</dbReference>
<keyword evidence="3" id="KW-0997">Cell inner membrane</keyword>
<keyword evidence="4" id="KW-0808">Transferase</keyword>
<dbReference type="PANTHER" id="PTHR30443">
    <property type="entry name" value="INNER MEMBRANE PROTEIN"/>
    <property type="match status" value="1"/>
</dbReference>
<evidence type="ECO:0000313" key="15">
    <source>
        <dbReference type="EMBL" id="SFT46397.1"/>
    </source>
</evidence>
<dbReference type="NCBIfam" id="NF028537">
    <property type="entry name" value="P_eth_NH2_trans"/>
    <property type="match status" value="1"/>
</dbReference>
<evidence type="ECO:0000256" key="8">
    <source>
        <dbReference type="ARBA" id="ARBA00061371"/>
    </source>
</evidence>
<evidence type="ECO:0000259" key="13">
    <source>
        <dbReference type="Pfam" id="PF08019"/>
    </source>
</evidence>
<keyword evidence="5 11" id="KW-0812">Transmembrane</keyword>
<dbReference type="Proteomes" id="UP000199173">
    <property type="component" value="Unassembled WGS sequence"/>
</dbReference>
<evidence type="ECO:0000256" key="1">
    <source>
        <dbReference type="ARBA" id="ARBA00004429"/>
    </source>
</evidence>
<evidence type="ECO:0000256" key="10">
    <source>
        <dbReference type="ARBA" id="ARBA00082127"/>
    </source>
</evidence>
<dbReference type="GO" id="GO:0016776">
    <property type="term" value="F:phosphotransferase activity, phosphate group as acceptor"/>
    <property type="evidence" value="ECO:0007669"/>
    <property type="project" value="TreeGrafter"/>
</dbReference>
<evidence type="ECO:0000313" key="14">
    <source>
        <dbReference type="EMBL" id="SFQ99473.1"/>
    </source>
</evidence>
<feature type="domain" description="Sulfatase N-terminal" evidence="12">
    <location>
        <begin position="236"/>
        <end position="525"/>
    </location>
</feature>
<evidence type="ECO:0000256" key="2">
    <source>
        <dbReference type="ARBA" id="ARBA00022475"/>
    </source>
</evidence>
<dbReference type="GO" id="GO:0009244">
    <property type="term" value="P:lipopolysaccharide core region biosynthetic process"/>
    <property type="evidence" value="ECO:0007669"/>
    <property type="project" value="TreeGrafter"/>
</dbReference>
<dbReference type="InterPro" id="IPR000917">
    <property type="entry name" value="Sulfatase_N"/>
</dbReference>
<dbReference type="Gene3D" id="3.40.720.10">
    <property type="entry name" value="Alkaline Phosphatase, subunit A"/>
    <property type="match status" value="1"/>
</dbReference>
<evidence type="ECO:0000313" key="17">
    <source>
        <dbReference type="Proteomes" id="UP000199173"/>
    </source>
</evidence>
<dbReference type="InterPro" id="IPR058130">
    <property type="entry name" value="PEA_transf_C"/>
</dbReference>
<dbReference type="EMBL" id="FOYJ01000001">
    <property type="protein sequence ID" value="SFQ99473.1"/>
    <property type="molecule type" value="Genomic_DNA"/>
</dbReference>
<dbReference type="CDD" id="cd16017">
    <property type="entry name" value="LptA"/>
    <property type="match status" value="1"/>
</dbReference>
<evidence type="ECO:0000256" key="3">
    <source>
        <dbReference type="ARBA" id="ARBA00022519"/>
    </source>
</evidence>
<dbReference type="InterPro" id="IPR040423">
    <property type="entry name" value="PEA_transferase"/>
</dbReference>
<protein>
    <recommendedName>
        <fullName evidence="9">Phosphoethanolamine transferase EptA</fullName>
    </recommendedName>
    <alternativeName>
        <fullName evidence="10">Polymyxin resistance protein PmrC</fullName>
    </alternativeName>
</protein>
<evidence type="ECO:0000313" key="16">
    <source>
        <dbReference type="Proteomes" id="UP000198760"/>
    </source>
</evidence>
<dbReference type="Pfam" id="PF08019">
    <property type="entry name" value="EptA_B_N"/>
    <property type="match status" value="1"/>
</dbReference>
<feature type="domain" description="Phosphoethanolamine transferase N-terminal" evidence="13">
    <location>
        <begin position="57"/>
        <end position="207"/>
    </location>
</feature>
<comment type="similarity">
    <text evidence="8">Belongs to the phosphoethanolamine transferase family. EptA subfamily.</text>
</comment>
<accession>A0AAX2EMJ3</accession>
<feature type="transmembrane region" description="Helical" evidence="11">
    <location>
        <begin position="118"/>
        <end position="140"/>
    </location>
</feature>
<keyword evidence="6 11" id="KW-1133">Transmembrane helix</keyword>
<organism evidence="14 17">
    <name type="scientific">Kosakonia radicincitans</name>
    <dbReference type="NCBI Taxonomy" id="283686"/>
    <lineage>
        <taxon>Bacteria</taxon>
        <taxon>Pseudomonadati</taxon>
        <taxon>Pseudomonadota</taxon>
        <taxon>Gammaproteobacteria</taxon>
        <taxon>Enterobacterales</taxon>
        <taxon>Enterobacteriaceae</taxon>
        <taxon>Kosakonia</taxon>
    </lineage>
</organism>
<evidence type="ECO:0000256" key="4">
    <source>
        <dbReference type="ARBA" id="ARBA00022679"/>
    </source>
</evidence>
<evidence type="ECO:0000259" key="12">
    <source>
        <dbReference type="Pfam" id="PF00884"/>
    </source>
</evidence>
<dbReference type="AlphaFoldDB" id="A0AAX2EMJ3"/>
<name>A0AAX2EMJ3_9ENTR</name>
<evidence type="ECO:0000256" key="5">
    <source>
        <dbReference type="ARBA" id="ARBA00022692"/>
    </source>
</evidence>
<evidence type="ECO:0000256" key="6">
    <source>
        <dbReference type="ARBA" id="ARBA00022989"/>
    </source>
</evidence>
<dbReference type="Proteomes" id="UP000198760">
    <property type="component" value="Unassembled WGS sequence"/>
</dbReference>
<evidence type="ECO:0000256" key="9">
    <source>
        <dbReference type="ARBA" id="ARBA00067355"/>
    </source>
</evidence>
<proteinExistence type="inferred from homology"/>
<comment type="caution">
    <text evidence="14">The sequence shown here is derived from an EMBL/GenBank/DDBJ whole genome shotgun (WGS) entry which is preliminary data.</text>
</comment>
<dbReference type="Pfam" id="PF00884">
    <property type="entry name" value="Sulfatase"/>
    <property type="match status" value="1"/>
</dbReference>
<keyword evidence="16" id="KW-1185">Reference proteome</keyword>
<dbReference type="SUPFAM" id="SSF53649">
    <property type="entry name" value="Alkaline phosphatase-like"/>
    <property type="match status" value="1"/>
</dbReference>
<evidence type="ECO:0000256" key="7">
    <source>
        <dbReference type="ARBA" id="ARBA00023136"/>
    </source>
</evidence>